<dbReference type="Gene3D" id="2.60.40.1090">
    <property type="entry name" value="Fimbrial-type adhesion domain"/>
    <property type="match status" value="1"/>
</dbReference>
<organism evidence="6 7">
    <name type="scientific">Dyella koreensis</name>
    <dbReference type="NCBI Taxonomy" id="311235"/>
    <lineage>
        <taxon>Bacteria</taxon>
        <taxon>Pseudomonadati</taxon>
        <taxon>Pseudomonadota</taxon>
        <taxon>Gammaproteobacteria</taxon>
        <taxon>Lysobacterales</taxon>
        <taxon>Rhodanobacteraceae</taxon>
        <taxon>Dyella</taxon>
    </lineage>
</organism>
<keyword evidence="7" id="KW-1185">Reference proteome</keyword>
<dbReference type="InterPro" id="IPR036937">
    <property type="entry name" value="Adhesion_dom_fimbrial_sf"/>
</dbReference>
<dbReference type="PANTHER" id="PTHR33420">
    <property type="entry name" value="FIMBRIAL SUBUNIT ELFA-RELATED"/>
    <property type="match status" value="1"/>
</dbReference>
<sequence>MKRLHLPLLVALAFSAASGGAWAQSAQFDMTGQITLGTCDWAVGDDNRTIRLDPINANALPANGGAGFKAFRLTLHNCTPVLSNATFIFSGTPDTVDALRFQSTGDATGVAVELASMDGQTIGADGTNNTRTTPIVSGQSSLLLQAGYWRLGGQALNAGTVTAVSTVTLNYN</sequence>
<comment type="caution">
    <text evidence="6">The sequence shown here is derived from an EMBL/GenBank/DDBJ whole genome shotgun (WGS) entry which is preliminary data.</text>
</comment>
<protein>
    <submittedName>
        <fullName evidence="6">Type 1 fimbrial protein</fullName>
    </submittedName>
</protein>
<dbReference type="PANTHER" id="PTHR33420:SF14">
    <property type="entry name" value="TYPE 1 FIMBRIN D-MANNOSE SPECIFIC ADHESIN"/>
    <property type="match status" value="1"/>
</dbReference>
<name>A0ABW8K7N5_9GAMM</name>
<gene>
    <name evidence="6" type="ORF">ISS97_16625</name>
</gene>
<dbReference type="EMBL" id="JADIKD010000012">
    <property type="protein sequence ID" value="MFK2918898.1"/>
    <property type="molecule type" value="Genomic_DNA"/>
</dbReference>
<keyword evidence="4" id="KW-0732">Signal</keyword>
<comment type="similarity">
    <text evidence="2">Belongs to the fimbrial protein family.</text>
</comment>
<dbReference type="SUPFAM" id="SSF49401">
    <property type="entry name" value="Bacterial adhesins"/>
    <property type="match status" value="1"/>
</dbReference>
<evidence type="ECO:0000256" key="2">
    <source>
        <dbReference type="ARBA" id="ARBA00006671"/>
    </source>
</evidence>
<dbReference type="Pfam" id="PF00419">
    <property type="entry name" value="Fimbrial"/>
    <property type="match status" value="1"/>
</dbReference>
<evidence type="ECO:0000259" key="5">
    <source>
        <dbReference type="Pfam" id="PF00419"/>
    </source>
</evidence>
<keyword evidence="3" id="KW-0281">Fimbrium</keyword>
<dbReference type="Proteomes" id="UP001620408">
    <property type="component" value="Unassembled WGS sequence"/>
</dbReference>
<reference evidence="6 7" key="1">
    <citation type="submission" date="2020-10" db="EMBL/GenBank/DDBJ databases">
        <title>Phylogeny of dyella-like bacteria.</title>
        <authorList>
            <person name="Fu J."/>
        </authorList>
    </citation>
    <scope>NUCLEOTIDE SEQUENCE [LARGE SCALE GENOMIC DNA]</scope>
    <source>
        <strain evidence="6 7">BB4</strain>
    </source>
</reference>
<feature type="domain" description="Fimbrial-type adhesion" evidence="5">
    <location>
        <begin position="30"/>
        <end position="171"/>
    </location>
</feature>
<proteinExistence type="inferred from homology"/>
<evidence type="ECO:0000256" key="3">
    <source>
        <dbReference type="ARBA" id="ARBA00023263"/>
    </source>
</evidence>
<feature type="signal peptide" evidence="4">
    <location>
        <begin position="1"/>
        <end position="23"/>
    </location>
</feature>
<comment type="subcellular location">
    <subcellularLocation>
        <location evidence="1">Fimbrium</location>
    </subcellularLocation>
</comment>
<evidence type="ECO:0000313" key="7">
    <source>
        <dbReference type="Proteomes" id="UP001620408"/>
    </source>
</evidence>
<evidence type="ECO:0000256" key="4">
    <source>
        <dbReference type="SAM" id="SignalP"/>
    </source>
</evidence>
<accession>A0ABW8K7N5</accession>
<dbReference type="RefSeq" id="WP_379983484.1">
    <property type="nucleotide sequence ID" value="NZ_JADIKD010000012.1"/>
</dbReference>
<evidence type="ECO:0000313" key="6">
    <source>
        <dbReference type="EMBL" id="MFK2918898.1"/>
    </source>
</evidence>
<feature type="chain" id="PRO_5046874724" evidence="4">
    <location>
        <begin position="24"/>
        <end position="172"/>
    </location>
</feature>
<evidence type="ECO:0000256" key="1">
    <source>
        <dbReference type="ARBA" id="ARBA00004561"/>
    </source>
</evidence>
<dbReference type="InterPro" id="IPR000259">
    <property type="entry name" value="Adhesion_dom_fimbrial"/>
</dbReference>
<dbReference type="InterPro" id="IPR008966">
    <property type="entry name" value="Adhesion_dom_sf"/>
</dbReference>
<dbReference type="InterPro" id="IPR050263">
    <property type="entry name" value="Bact_Fimbrial_Adh_Pro"/>
</dbReference>